<keyword evidence="1" id="KW-0175">Coiled coil</keyword>
<evidence type="ECO:0000313" key="2">
    <source>
        <dbReference type="EMBL" id="MEQ2578338.1"/>
    </source>
</evidence>
<dbReference type="EMBL" id="JBBMFC010000008">
    <property type="protein sequence ID" value="MEQ2578338.1"/>
    <property type="molecule type" value="Genomic_DNA"/>
</dbReference>
<proteinExistence type="predicted"/>
<sequence length="253" mass="28933">MALKEDYKDAVFAGLRKYKMLDNGDGTVSPVDMTEYENGGDKFGAKDVNAITKTVNATGKIIADDNDGFKPDQKYVIGDIVIYDNKTWRFKVDHEPGEWDESQVERTNILGEIAEAKKQCNELTEKMEDAAKKLVVLWTNPEWNSTTNLTPFVAQEIQIDNISDFDMIGICHSVYNNTHNYFNFFLNIFNKENNLTETFSEVKSTEYYVRLYYRKFIITQSGIKFDIGYSNSHTQVAANNSYAIPVKIIGIKF</sequence>
<comment type="caution">
    <text evidence="2">The sequence shown here is derived from an EMBL/GenBank/DDBJ whole genome shotgun (WGS) entry which is preliminary data.</text>
</comment>
<organism evidence="2 3">
    <name type="scientific">Hominiventricola aquisgranensis</name>
    <dbReference type="NCBI Taxonomy" id="3133164"/>
    <lineage>
        <taxon>Bacteria</taxon>
        <taxon>Bacillati</taxon>
        <taxon>Bacillota</taxon>
        <taxon>Clostridia</taxon>
        <taxon>Lachnospirales</taxon>
        <taxon>Lachnospiraceae</taxon>
        <taxon>Hominiventricola</taxon>
    </lineage>
</organism>
<gene>
    <name evidence="2" type="ORF">WMO62_05685</name>
</gene>
<name>A0ABV1I070_9FIRM</name>
<accession>A0ABV1I070</accession>
<protein>
    <submittedName>
        <fullName evidence="2">Uncharacterized protein</fullName>
    </submittedName>
</protein>
<dbReference type="Proteomes" id="UP001470288">
    <property type="component" value="Unassembled WGS sequence"/>
</dbReference>
<keyword evidence="3" id="KW-1185">Reference proteome</keyword>
<dbReference type="RefSeq" id="WP_349144066.1">
    <property type="nucleotide sequence ID" value="NZ_JBBMFC010000008.1"/>
</dbReference>
<evidence type="ECO:0000313" key="3">
    <source>
        <dbReference type="Proteomes" id="UP001470288"/>
    </source>
</evidence>
<reference evidence="2 3" key="1">
    <citation type="submission" date="2024-03" db="EMBL/GenBank/DDBJ databases">
        <title>Human intestinal bacterial collection.</title>
        <authorList>
            <person name="Pauvert C."/>
            <person name="Hitch T.C.A."/>
            <person name="Clavel T."/>
        </authorList>
    </citation>
    <scope>NUCLEOTIDE SEQUENCE [LARGE SCALE GENOMIC DNA]</scope>
    <source>
        <strain evidence="2 3">CLA-AA-H78B</strain>
    </source>
</reference>
<evidence type="ECO:0000256" key="1">
    <source>
        <dbReference type="SAM" id="Coils"/>
    </source>
</evidence>
<feature type="coiled-coil region" evidence="1">
    <location>
        <begin position="106"/>
        <end position="133"/>
    </location>
</feature>